<feature type="compositionally biased region" description="Low complexity" evidence="3">
    <location>
        <begin position="56"/>
        <end position="75"/>
    </location>
</feature>
<dbReference type="Gene3D" id="4.10.240.10">
    <property type="entry name" value="Zn(2)-C6 fungal-type DNA-binding domain"/>
    <property type="match status" value="1"/>
</dbReference>
<proteinExistence type="predicted"/>
<feature type="compositionally biased region" description="Pro residues" evidence="3">
    <location>
        <begin position="236"/>
        <end position="249"/>
    </location>
</feature>
<dbReference type="EMBL" id="ALBS01000261">
    <property type="protein sequence ID" value="EJT47171.1"/>
    <property type="molecule type" value="Genomic_DNA"/>
</dbReference>
<dbReference type="OrthoDB" id="5419315at2759"/>
<dbReference type="InterPro" id="IPR021858">
    <property type="entry name" value="Fun_TF"/>
</dbReference>
<evidence type="ECO:0000256" key="2">
    <source>
        <dbReference type="ARBA" id="ARBA00023242"/>
    </source>
</evidence>
<dbReference type="RefSeq" id="XP_014177881.1">
    <property type="nucleotide sequence ID" value="XM_014322406.1"/>
</dbReference>
<dbReference type="Proteomes" id="UP000002748">
    <property type="component" value="Unassembled WGS sequence"/>
</dbReference>
<dbReference type="InterPro" id="IPR036864">
    <property type="entry name" value="Zn2-C6_fun-type_DNA-bd_sf"/>
</dbReference>
<dbReference type="Pfam" id="PF00172">
    <property type="entry name" value="Zn_clus"/>
    <property type="match status" value="1"/>
</dbReference>
<name>J5SRR0_TRIAS</name>
<feature type="compositionally biased region" description="Basic and acidic residues" evidence="3">
    <location>
        <begin position="1"/>
        <end position="10"/>
    </location>
</feature>
<dbReference type="KEGG" id="tasa:A1Q1_04029"/>
<dbReference type="GO" id="GO:0000981">
    <property type="term" value="F:DNA-binding transcription factor activity, RNA polymerase II-specific"/>
    <property type="evidence" value="ECO:0007669"/>
    <property type="project" value="InterPro"/>
</dbReference>
<dbReference type="GO" id="GO:0008270">
    <property type="term" value="F:zinc ion binding"/>
    <property type="evidence" value="ECO:0007669"/>
    <property type="project" value="InterPro"/>
</dbReference>
<evidence type="ECO:0000256" key="3">
    <source>
        <dbReference type="SAM" id="MobiDB-lite"/>
    </source>
</evidence>
<sequence>MTIGRGHDLPHAGPSHLGFAPRLPERVERAAERAERAERERHDRFDNPDRAHPTHSASAPGSASASSPASSASAAMHRRPTNPSYGAPLSALLPLLQRGGRNGHAGHSHTTFASHAHTHNGHREMNPYARPITHPRHPSATASATPASPAGPSISAGGTPTASGSASGSRPVQRSRNGCYTCRKRKVKCDERTPICIKCEYSGRGCEWPPEDPVIRRKNRPRKMKLHLVSDSKPASSPPAAPPAPPPPLTEDAKRTLRVPIHALQAFAATLPKLPRDRGYDTGPAGIAGTMTGMQGLKGLKGMGERMMPRRLRAGLMTDAAFLAPYFPQVDERLIFRHFVHHTAPLGLARDDPDPKRTWNPWVSLLAPLAFVHLPGESPAGDALRAALLAIGSVHLHYLSDPLDSLGAGKIIALARPTILGLVRSSLNTSSTPPSGVELDLILGSLLGLCVASALSADSAWSPLLRDVVGLLTDLGGAAHLLSTAPKDQLSIRRFVLEQLAVRDVLGCMAEIAGSGEPMLLKAGRDRAFAAVFFDAAAWSATDEEWESVERGFGVSRTLVDLIAKTSTLVAHVRGGQAESPTAERPGSRDSAAGAGAGVGSGVGEKPDGAKDGAQSGGGGEESLEAEADSLMAELKVWDESAKFSPWHQRTAYGNAAHRHALTIRLIRDVFNCPASDRRVQAAAKAVLELAVEAVSTFGSVVWLAWPVVLAGCQLARTDPAREVVMNLLGNTSRRACFDLDAARELVVAHWRRCDAEALAAVAAAAGAGASGTAGENGKKAAQA</sequence>
<feature type="region of interest" description="Disordered" evidence="3">
    <location>
        <begin position="1"/>
        <end position="176"/>
    </location>
</feature>
<dbReference type="PROSITE" id="PS00463">
    <property type="entry name" value="ZN2_CY6_FUNGAL_1"/>
    <property type="match status" value="1"/>
</dbReference>
<dbReference type="InterPro" id="IPR001138">
    <property type="entry name" value="Zn2Cys6_DnaBD"/>
</dbReference>
<dbReference type="GeneID" id="25987542"/>
<dbReference type="Pfam" id="PF11951">
    <property type="entry name" value="Fungal_trans_2"/>
    <property type="match status" value="1"/>
</dbReference>
<dbReference type="SMART" id="SM00066">
    <property type="entry name" value="GAL4"/>
    <property type="match status" value="1"/>
</dbReference>
<organism evidence="5 6">
    <name type="scientific">Trichosporon asahii var. asahii (strain ATCC 90039 / CBS 2479 / JCM 2466 / KCTC 7840 / NBRC 103889/ NCYC 2677 / UAMH 7654)</name>
    <name type="common">Yeast</name>
    <dbReference type="NCBI Taxonomy" id="1186058"/>
    <lineage>
        <taxon>Eukaryota</taxon>
        <taxon>Fungi</taxon>
        <taxon>Dikarya</taxon>
        <taxon>Basidiomycota</taxon>
        <taxon>Agaricomycotina</taxon>
        <taxon>Tremellomycetes</taxon>
        <taxon>Trichosporonales</taxon>
        <taxon>Trichosporonaceae</taxon>
        <taxon>Trichosporon</taxon>
    </lineage>
</organism>
<feature type="region of interest" description="Disordered" evidence="3">
    <location>
        <begin position="573"/>
        <end position="625"/>
    </location>
</feature>
<accession>J5SRR0</accession>
<feature type="compositionally biased region" description="Basic and acidic residues" evidence="3">
    <location>
        <begin position="23"/>
        <end position="52"/>
    </location>
</feature>
<evidence type="ECO:0000313" key="5">
    <source>
        <dbReference type="EMBL" id="EJT47171.1"/>
    </source>
</evidence>
<evidence type="ECO:0000313" key="6">
    <source>
        <dbReference type="Proteomes" id="UP000002748"/>
    </source>
</evidence>
<dbReference type="AlphaFoldDB" id="J5SRR0"/>
<evidence type="ECO:0000256" key="1">
    <source>
        <dbReference type="ARBA" id="ARBA00004123"/>
    </source>
</evidence>
<feature type="compositionally biased region" description="Low complexity" evidence="3">
    <location>
        <begin position="138"/>
        <end position="169"/>
    </location>
</feature>
<dbReference type="HOGENOM" id="CLU_015435_0_0_1"/>
<feature type="region of interest" description="Disordered" evidence="3">
    <location>
        <begin position="227"/>
        <end position="252"/>
    </location>
</feature>
<keyword evidence="2" id="KW-0539">Nucleus</keyword>
<dbReference type="PANTHER" id="PTHR37534:SF20">
    <property type="entry name" value="PRO1A C6 ZINK-FINGER PROTEIN"/>
    <property type="match status" value="1"/>
</dbReference>
<dbReference type="VEuPathDB" id="FungiDB:A1Q1_04029"/>
<evidence type="ECO:0000259" key="4">
    <source>
        <dbReference type="PROSITE" id="PS50048"/>
    </source>
</evidence>
<gene>
    <name evidence="5" type="ORF">A1Q1_04029</name>
</gene>
<comment type="subcellular location">
    <subcellularLocation>
        <location evidence="1">Nucleus</location>
    </subcellularLocation>
</comment>
<dbReference type="SUPFAM" id="SSF57701">
    <property type="entry name" value="Zn2/Cys6 DNA-binding domain"/>
    <property type="match status" value="1"/>
</dbReference>
<feature type="domain" description="Zn(2)-C6 fungal-type" evidence="4">
    <location>
        <begin position="178"/>
        <end position="208"/>
    </location>
</feature>
<dbReference type="PROSITE" id="PS50048">
    <property type="entry name" value="ZN2_CY6_FUNGAL_2"/>
    <property type="match status" value="1"/>
</dbReference>
<dbReference type="PANTHER" id="PTHR37534">
    <property type="entry name" value="TRANSCRIPTIONAL ACTIVATOR PROTEIN UGA3"/>
    <property type="match status" value="1"/>
</dbReference>
<comment type="caution">
    <text evidence="5">The sequence shown here is derived from an EMBL/GenBank/DDBJ whole genome shotgun (WGS) entry which is preliminary data.</text>
</comment>
<dbReference type="GO" id="GO:0005634">
    <property type="term" value="C:nucleus"/>
    <property type="evidence" value="ECO:0007669"/>
    <property type="project" value="UniProtKB-SubCell"/>
</dbReference>
<protein>
    <recommendedName>
        <fullName evidence="4">Zn(2)-C6 fungal-type domain-containing protein</fullName>
    </recommendedName>
</protein>
<reference evidence="5 6" key="1">
    <citation type="journal article" date="2012" name="Eukaryot. Cell">
        <title>Draft genome sequence of CBS 2479, the standard type strain of Trichosporon asahii.</title>
        <authorList>
            <person name="Yang R.Y."/>
            <person name="Li H.T."/>
            <person name="Zhu H."/>
            <person name="Zhou G.P."/>
            <person name="Wang M."/>
            <person name="Wang L."/>
        </authorList>
    </citation>
    <scope>NUCLEOTIDE SEQUENCE [LARGE SCALE GENOMIC DNA]</scope>
    <source>
        <strain evidence="6">ATCC 90039 / CBS 2479 / JCM 2466 / KCTC 7840 / NCYC 2677 / UAMH 7654</strain>
    </source>
</reference>
<dbReference type="CDD" id="cd00067">
    <property type="entry name" value="GAL4"/>
    <property type="match status" value="1"/>
</dbReference>